<comment type="caution">
    <text evidence="1">The sequence shown here is derived from an EMBL/GenBank/DDBJ whole genome shotgun (WGS) entry which is preliminary data.</text>
</comment>
<dbReference type="AlphaFoldDB" id="A0AAD5XYK2"/>
<dbReference type="Gene3D" id="3.80.10.10">
    <property type="entry name" value="Ribonuclease Inhibitor"/>
    <property type="match status" value="1"/>
</dbReference>
<dbReference type="EMBL" id="JADGJW010000048">
    <property type="protein sequence ID" value="KAJ3225941.1"/>
    <property type="molecule type" value="Genomic_DNA"/>
</dbReference>
<proteinExistence type="predicted"/>
<organism evidence="1 2">
    <name type="scientific">Clydaea vesicula</name>
    <dbReference type="NCBI Taxonomy" id="447962"/>
    <lineage>
        <taxon>Eukaryota</taxon>
        <taxon>Fungi</taxon>
        <taxon>Fungi incertae sedis</taxon>
        <taxon>Chytridiomycota</taxon>
        <taxon>Chytridiomycota incertae sedis</taxon>
        <taxon>Chytridiomycetes</taxon>
        <taxon>Lobulomycetales</taxon>
        <taxon>Lobulomycetaceae</taxon>
        <taxon>Clydaea</taxon>
    </lineage>
</organism>
<evidence type="ECO:0000313" key="2">
    <source>
        <dbReference type="Proteomes" id="UP001211065"/>
    </source>
</evidence>
<accession>A0AAD5XYK2</accession>
<reference evidence="1" key="1">
    <citation type="submission" date="2020-05" db="EMBL/GenBank/DDBJ databases">
        <title>Phylogenomic resolution of chytrid fungi.</title>
        <authorList>
            <person name="Stajich J.E."/>
            <person name="Amses K."/>
            <person name="Simmons R."/>
            <person name="Seto K."/>
            <person name="Myers J."/>
            <person name="Bonds A."/>
            <person name="Quandt C.A."/>
            <person name="Barry K."/>
            <person name="Liu P."/>
            <person name="Grigoriev I."/>
            <person name="Longcore J.E."/>
            <person name="James T.Y."/>
        </authorList>
    </citation>
    <scope>NUCLEOTIDE SEQUENCE</scope>
    <source>
        <strain evidence="1">JEL0476</strain>
    </source>
</reference>
<keyword evidence="2" id="KW-1185">Reference proteome</keyword>
<gene>
    <name evidence="1" type="ORF">HK099_005874</name>
</gene>
<sequence length="770" mass="88712">MSRRSRRSIATAACSTEENFTTNKKIKLKSKHARDFEENVIKSILSYLQPFSMKSAEFVSFLSYGSVSKRWQKVLFESSQWTVLGGIVENPVLWGFNSIENYLYETFFYKEVKKLKKHPLKSLKQFCKILTLISKPTQDKWWEDLIFERNYSGWSLDFVNSDMVSFLPTAKKNFKIKTLNDIISKANTILIHHDFSIFEIPHFFEILSQLTLQLLISFPQPNQIKKIYLCTRLNKSVIQSLCSRFKNLTSLNLQQHSEDDTLTDETLDIISKTLDFSNLKHFGLSQLGENCSIAGIFGCLKSLGSTLITLELKDLKSVSGTVDLSLIVLLCPRLEGLRLINLFVHKSLKGLKFLSDLELRDLESPEVFVFKGDDTFYEPVYIEEDHTSVTSLANNLPTISMYYMSPTYCLMQHIQAFLPISHNNWYETDNESENSFNFHESDIMPERFDETSPMDHIRKDGSLRRMSESILLSDISGEPVGTSSSSNISEVNFSTLNFPAAKEFSLVETCLQLGDESLSRLKRLCLWLNPNSLISTSEDSHRDLRPHNGKVKNCFPETWGQLKCLELVSKCTNLESLHLSYCYFSGSIQDWCGISNKNKLDEDAVNNRNDPSHRKINSEDAVELFSSKIVLDEADMQQILKGADMSLVWEFENIPPNMLKRYKKSVGVLRTFNNKLKHLQVEYDIERCKYSLKHMEPIVTDRIKLPFLQSLRIDVYLQGFIELDAGRTGLADFIVQDRYGRKSFEYLVTKWYENRPDDYWKLGSDKISGG</sequence>
<protein>
    <recommendedName>
        <fullName evidence="3">F-box domain-containing protein</fullName>
    </recommendedName>
</protein>
<dbReference type="Proteomes" id="UP001211065">
    <property type="component" value="Unassembled WGS sequence"/>
</dbReference>
<evidence type="ECO:0000313" key="1">
    <source>
        <dbReference type="EMBL" id="KAJ3225941.1"/>
    </source>
</evidence>
<name>A0AAD5XYK2_9FUNG</name>
<dbReference type="InterPro" id="IPR032675">
    <property type="entry name" value="LRR_dom_sf"/>
</dbReference>
<evidence type="ECO:0008006" key="3">
    <source>
        <dbReference type="Google" id="ProtNLM"/>
    </source>
</evidence>